<proteinExistence type="predicted"/>
<dbReference type="InterPro" id="IPR025510">
    <property type="entry name" value="DUF4397"/>
</dbReference>
<sequence>MNNQSYHTDRMSEYPDTLLTAAELGEADVPVTPLPNPGEGGPVDSGDNQNNGANVPVIPLPNPGEGGPVYSGSRPGFPPIFRPIFPGNSGSVTVIPGITFPCYNCTATSFGRVRILNASTGYQPFYVYLGNWMVASSLGNGDITGYVQSASGTQTVTVSGANGYVYIQKTVQVRSSASMTIAIINTASGLDIMEISDISCNAPSGSSCLRVCNLSLNLGPFDVSIGNQNTSYTAFSNVRYREVTPYTSFYPGWYQLYISRTGSYPNTSVATASANMSANTSYTLYIFNAPNATDGLKTLVVSN</sequence>
<dbReference type="Pfam" id="PF14344">
    <property type="entry name" value="DUF4397"/>
    <property type="match status" value="1"/>
</dbReference>
<evidence type="ECO:0000259" key="2">
    <source>
        <dbReference type="Pfam" id="PF14344"/>
    </source>
</evidence>
<dbReference type="RefSeq" id="WP_002595522.1">
    <property type="nucleotide sequence ID" value="NZ_KB851018.1"/>
</dbReference>
<reference evidence="3 4" key="1">
    <citation type="submission" date="2013-01" db="EMBL/GenBank/DDBJ databases">
        <title>The Genome Sequence of Clostridium clostridioforme 90A8.</title>
        <authorList>
            <consortium name="The Broad Institute Genome Sequencing Platform"/>
            <person name="Earl A."/>
            <person name="Ward D."/>
            <person name="Feldgarden M."/>
            <person name="Gevers D."/>
            <person name="Courvalin P."/>
            <person name="Lambert T."/>
            <person name="Walker B."/>
            <person name="Young S.K."/>
            <person name="Zeng Q."/>
            <person name="Gargeya S."/>
            <person name="Fitzgerald M."/>
            <person name="Haas B."/>
            <person name="Abouelleil A."/>
            <person name="Alvarado L."/>
            <person name="Arachchi H.M."/>
            <person name="Berlin A.M."/>
            <person name="Chapman S.B."/>
            <person name="Dewar J."/>
            <person name="Goldberg J."/>
            <person name="Griggs A."/>
            <person name="Gujja S."/>
            <person name="Hansen M."/>
            <person name="Howarth C."/>
            <person name="Imamovic A."/>
            <person name="Larimer J."/>
            <person name="McCowan C."/>
            <person name="Murphy C."/>
            <person name="Neiman D."/>
            <person name="Pearson M."/>
            <person name="Priest M."/>
            <person name="Roberts A."/>
            <person name="Saif S."/>
            <person name="Shea T."/>
            <person name="Sisk P."/>
            <person name="Sykes S."/>
            <person name="Wortman J."/>
            <person name="Nusbaum C."/>
            <person name="Birren B."/>
        </authorList>
    </citation>
    <scope>NUCLEOTIDE SEQUENCE [LARGE SCALE GENOMIC DNA]</scope>
    <source>
        <strain evidence="3 4">90A8</strain>
    </source>
</reference>
<protein>
    <recommendedName>
        <fullName evidence="2">DUF4397 domain-containing protein</fullName>
    </recommendedName>
</protein>
<comment type="caution">
    <text evidence="3">The sequence shown here is derived from an EMBL/GenBank/DDBJ whole genome shotgun (WGS) entry which is preliminary data.</text>
</comment>
<gene>
    <name evidence="3" type="ORF">HMPREF1090_01718</name>
</gene>
<name>A0A0E2HCJ8_9FIRM</name>
<feature type="region of interest" description="Disordered" evidence="1">
    <location>
        <begin position="28"/>
        <end position="52"/>
    </location>
</feature>
<evidence type="ECO:0000313" key="3">
    <source>
        <dbReference type="EMBL" id="ENZ17418.1"/>
    </source>
</evidence>
<evidence type="ECO:0000313" key="4">
    <source>
        <dbReference type="Proteomes" id="UP000013085"/>
    </source>
</evidence>
<organism evidence="3 4">
    <name type="scientific">[Clostridium] clostridioforme 90A8</name>
    <dbReference type="NCBI Taxonomy" id="999408"/>
    <lineage>
        <taxon>Bacteria</taxon>
        <taxon>Bacillati</taxon>
        <taxon>Bacillota</taxon>
        <taxon>Clostridia</taxon>
        <taxon>Lachnospirales</taxon>
        <taxon>Lachnospiraceae</taxon>
        <taxon>Enterocloster</taxon>
    </lineage>
</organism>
<dbReference type="AlphaFoldDB" id="A0A0E2HCJ8"/>
<dbReference type="PATRIC" id="fig|999408.3.peg.1849"/>
<dbReference type="EMBL" id="AGYR01000014">
    <property type="protein sequence ID" value="ENZ17418.1"/>
    <property type="molecule type" value="Genomic_DNA"/>
</dbReference>
<dbReference type="HOGENOM" id="CLU_081218_0_0_9"/>
<dbReference type="Proteomes" id="UP000013085">
    <property type="component" value="Unassembled WGS sequence"/>
</dbReference>
<feature type="domain" description="DUF4397" evidence="2">
    <location>
        <begin position="112"/>
        <end position="223"/>
    </location>
</feature>
<evidence type="ECO:0000256" key="1">
    <source>
        <dbReference type="SAM" id="MobiDB-lite"/>
    </source>
</evidence>
<accession>A0A0E2HCJ8</accession>